<dbReference type="Proteomes" id="UP000011626">
    <property type="component" value="Unassembled WGS sequence"/>
</dbReference>
<dbReference type="eggNOG" id="arCOG00310">
    <property type="taxonomic scope" value="Archaea"/>
</dbReference>
<dbReference type="GO" id="GO:0005737">
    <property type="term" value="C:cytoplasm"/>
    <property type="evidence" value="ECO:0007669"/>
    <property type="project" value="TreeGrafter"/>
</dbReference>
<feature type="region of interest" description="Disordered" evidence="10">
    <location>
        <begin position="362"/>
        <end position="486"/>
    </location>
</feature>
<keyword evidence="5" id="KW-1015">Disulfide bond</keyword>
<dbReference type="Pfam" id="PF00578">
    <property type="entry name" value="AhpC-TSA"/>
    <property type="match status" value="1"/>
</dbReference>
<comment type="catalytic activity">
    <reaction evidence="9">
        <text>a hydroperoxide + [thioredoxin]-dithiol = an alcohol + [thioredoxin]-disulfide + H2O</text>
        <dbReference type="Rhea" id="RHEA:62620"/>
        <dbReference type="Rhea" id="RHEA-COMP:10698"/>
        <dbReference type="Rhea" id="RHEA-COMP:10700"/>
        <dbReference type="ChEBI" id="CHEBI:15377"/>
        <dbReference type="ChEBI" id="CHEBI:29950"/>
        <dbReference type="ChEBI" id="CHEBI:30879"/>
        <dbReference type="ChEBI" id="CHEBI:35924"/>
        <dbReference type="ChEBI" id="CHEBI:50058"/>
        <dbReference type="EC" id="1.11.1.24"/>
    </reaction>
</comment>
<organism evidence="12 13">
    <name type="scientific">Halosimplex carlsbadense 2-9-1</name>
    <dbReference type="NCBI Taxonomy" id="797114"/>
    <lineage>
        <taxon>Archaea</taxon>
        <taxon>Methanobacteriati</taxon>
        <taxon>Methanobacteriota</taxon>
        <taxon>Stenosarchaea group</taxon>
        <taxon>Halobacteria</taxon>
        <taxon>Halobacteriales</taxon>
        <taxon>Haloarculaceae</taxon>
        <taxon>Halosimplex</taxon>
    </lineage>
</organism>
<comment type="caution">
    <text evidence="12">The sequence shown here is derived from an EMBL/GenBank/DDBJ whole genome shotgun (WGS) entry which is preliminary data.</text>
</comment>
<dbReference type="RefSeq" id="WP_006882900.1">
    <property type="nucleotide sequence ID" value="NZ_AOIU01000013.1"/>
</dbReference>
<dbReference type="PATRIC" id="fig|797114.5.peg.1255"/>
<dbReference type="GO" id="GO:0008379">
    <property type="term" value="F:thioredoxin peroxidase activity"/>
    <property type="evidence" value="ECO:0007669"/>
    <property type="project" value="TreeGrafter"/>
</dbReference>
<evidence type="ECO:0000256" key="2">
    <source>
        <dbReference type="ARBA" id="ARBA00022559"/>
    </source>
</evidence>
<evidence type="ECO:0000259" key="11">
    <source>
        <dbReference type="PROSITE" id="PS51352"/>
    </source>
</evidence>
<dbReference type="EC" id="1.11.1.24" evidence="1"/>
<dbReference type="AlphaFoldDB" id="M0CW72"/>
<evidence type="ECO:0000256" key="7">
    <source>
        <dbReference type="ARBA" id="ARBA00032824"/>
    </source>
</evidence>
<evidence type="ECO:0000256" key="9">
    <source>
        <dbReference type="ARBA" id="ARBA00049091"/>
    </source>
</evidence>
<keyword evidence="6" id="KW-0676">Redox-active center</keyword>
<feature type="compositionally biased region" description="Basic and acidic residues" evidence="10">
    <location>
        <begin position="432"/>
        <end position="443"/>
    </location>
</feature>
<dbReference type="InterPro" id="IPR050924">
    <property type="entry name" value="Peroxiredoxin_BCP/PrxQ"/>
</dbReference>
<evidence type="ECO:0000256" key="8">
    <source>
        <dbReference type="ARBA" id="ARBA00038489"/>
    </source>
</evidence>
<dbReference type="GO" id="GO:0034599">
    <property type="term" value="P:cellular response to oxidative stress"/>
    <property type="evidence" value="ECO:0007669"/>
    <property type="project" value="TreeGrafter"/>
</dbReference>
<dbReference type="PANTHER" id="PTHR42801">
    <property type="entry name" value="THIOREDOXIN-DEPENDENT PEROXIDE REDUCTASE"/>
    <property type="match status" value="1"/>
</dbReference>
<reference evidence="12 13" key="1">
    <citation type="journal article" date="2014" name="PLoS Genet.">
        <title>Phylogenetically driven sequencing of extremely halophilic archaea reveals strategies for static and dynamic osmo-response.</title>
        <authorList>
            <person name="Becker E.A."/>
            <person name="Seitzer P.M."/>
            <person name="Tritt A."/>
            <person name="Larsen D."/>
            <person name="Krusor M."/>
            <person name="Yao A.I."/>
            <person name="Wu D."/>
            <person name="Madern D."/>
            <person name="Eisen J.A."/>
            <person name="Darling A.E."/>
            <person name="Facciotti M.T."/>
        </authorList>
    </citation>
    <scope>NUCLEOTIDE SEQUENCE [LARGE SCALE GENOMIC DNA]</scope>
    <source>
        <strain evidence="12 13">2-9-1</strain>
    </source>
</reference>
<dbReference type="InterPro" id="IPR000866">
    <property type="entry name" value="AhpC/TSA"/>
</dbReference>
<keyword evidence="2" id="KW-0575">Peroxidase</keyword>
<evidence type="ECO:0000256" key="4">
    <source>
        <dbReference type="ARBA" id="ARBA00023002"/>
    </source>
</evidence>
<feature type="compositionally biased region" description="Acidic residues" evidence="10">
    <location>
        <begin position="362"/>
        <end position="371"/>
    </location>
</feature>
<proteinExistence type="inferred from homology"/>
<evidence type="ECO:0000256" key="10">
    <source>
        <dbReference type="SAM" id="MobiDB-lite"/>
    </source>
</evidence>
<evidence type="ECO:0000256" key="1">
    <source>
        <dbReference type="ARBA" id="ARBA00013017"/>
    </source>
</evidence>
<keyword evidence="4" id="KW-0560">Oxidoreductase</keyword>
<dbReference type="Gene3D" id="3.40.30.10">
    <property type="entry name" value="Glutaredoxin"/>
    <property type="match status" value="1"/>
</dbReference>
<dbReference type="SUPFAM" id="SSF52833">
    <property type="entry name" value="Thioredoxin-like"/>
    <property type="match status" value="1"/>
</dbReference>
<keyword evidence="3" id="KW-0049">Antioxidant</keyword>
<evidence type="ECO:0000256" key="5">
    <source>
        <dbReference type="ARBA" id="ARBA00023157"/>
    </source>
</evidence>
<feature type="compositionally biased region" description="Acidic residues" evidence="10">
    <location>
        <begin position="447"/>
        <end position="477"/>
    </location>
</feature>
<evidence type="ECO:0000256" key="6">
    <source>
        <dbReference type="ARBA" id="ARBA00023284"/>
    </source>
</evidence>
<dbReference type="PROSITE" id="PS51352">
    <property type="entry name" value="THIOREDOXIN_2"/>
    <property type="match status" value="1"/>
</dbReference>
<evidence type="ECO:0000256" key="3">
    <source>
        <dbReference type="ARBA" id="ARBA00022862"/>
    </source>
</evidence>
<evidence type="ECO:0000313" key="12">
    <source>
        <dbReference type="EMBL" id="ELZ27476.1"/>
    </source>
</evidence>
<sequence length="486" mass="51807">MLSEGAAAPAVDLPAYVDGERRRVDLDDYLGEGIVVLAFYPADFNPACTMQESDLGDLDLFTMQKDVSVFGVSPDSTYSHEAFAERYGLHVPLLSDRGGEAAEAYGVTTENEVGERLVRRSVFVVDHRGTVQYARAAADLETPLDVAPVKAAVGDIGGDDTALERYRVGHDHYAEGREAFRTAMADYEDREWMDARSGFDDAEPAFSAAADHFDTAVRFAETAEFEAVVDRTEEKADTLAHAASWLADSADALASGRGKQGAQYREDAQRLLDAATDLSEPPESDAFRLTADGVELGDSVVVDPDEEEGYDWRADDEDCVDAGLAVDDADLDAAVAGDGDDYEPTDEPDTVEGDLEMDLDAVDAAADGDGESAERSNVEGDTVEGDLEMDLDAVDEADETAREESADGSDAATPSREGSSDGPDTEAEAEPGDGRAAEGERAGGDSTDADDGDEAGVEELDLADPTEGDDEDDEDDERANWDIPGR</sequence>
<dbReference type="STRING" id="797114.C475_06140"/>
<protein>
    <recommendedName>
        <fullName evidence="1">thioredoxin-dependent peroxiredoxin</fullName>
        <ecNumber evidence="1">1.11.1.24</ecNumber>
    </recommendedName>
    <alternativeName>
        <fullName evidence="7">Thioredoxin peroxidase</fullName>
    </alternativeName>
</protein>
<dbReference type="GO" id="GO:0045454">
    <property type="term" value="P:cell redox homeostasis"/>
    <property type="evidence" value="ECO:0007669"/>
    <property type="project" value="TreeGrafter"/>
</dbReference>
<feature type="domain" description="Thioredoxin" evidence="11">
    <location>
        <begin position="2"/>
        <end position="158"/>
    </location>
</feature>
<comment type="similarity">
    <text evidence="8">Belongs to the peroxiredoxin family. BCP/PrxQ subfamily.</text>
</comment>
<gene>
    <name evidence="12" type="ORF">C475_06140</name>
</gene>
<keyword evidence="13" id="KW-1185">Reference proteome</keyword>
<dbReference type="EMBL" id="AOIU01000013">
    <property type="protein sequence ID" value="ELZ27476.1"/>
    <property type="molecule type" value="Genomic_DNA"/>
</dbReference>
<dbReference type="PANTHER" id="PTHR42801:SF22">
    <property type="entry name" value="PEROXIREDOXIN SLL0755-RELATED"/>
    <property type="match status" value="1"/>
</dbReference>
<dbReference type="InterPro" id="IPR036249">
    <property type="entry name" value="Thioredoxin-like_sf"/>
</dbReference>
<dbReference type="InterPro" id="IPR013766">
    <property type="entry name" value="Thioredoxin_domain"/>
</dbReference>
<accession>M0CW72</accession>
<feature type="compositionally biased region" description="Acidic residues" evidence="10">
    <location>
        <begin position="381"/>
        <end position="398"/>
    </location>
</feature>
<evidence type="ECO:0000313" key="13">
    <source>
        <dbReference type="Proteomes" id="UP000011626"/>
    </source>
</evidence>
<dbReference type="OrthoDB" id="6924at2157"/>
<name>M0CW72_9EURY</name>